<keyword evidence="3" id="KW-0812">Transmembrane</keyword>
<comment type="subcellular location">
    <subcellularLocation>
        <location evidence="1">Membrane</location>
        <topology evidence="1">Single-pass membrane protein</topology>
    </subcellularLocation>
</comment>
<dbReference type="Pfam" id="PF00059">
    <property type="entry name" value="Lectin_C"/>
    <property type="match status" value="1"/>
</dbReference>
<evidence type="ECO:0000313" key="5">
    <source>
        <dbReference type="EMBL" id="KAG2470266.1"/>
    </source>
</evidence>
<dbReference type="Gene3D" id="3.10.100.10">
    <property type="entry name" value="Mannose-Binding Protein A, subunit A"/>
    <property type="match status" value="1"/>
</dbReference>
<dbReference type="PANTHER" id="PTHR46746">
    <property type="entry name" value="KILLER CELL LECTIN-LIKE RECEPTOR SUBFAMILY F MEMBER 2"/>
    <property type="match status" value="1"/>
</dbReference>
<dbReference type="SMART" id="SM00034">
    <property type="entry name" value="CLECT"/>
    <property type="match status" value="1"/>
</dbReference>
<dbReference type="GO" id="GO:0005886">
    <property type="term" value="C:plasma membrane"/>
    <property type="evidence" value="ECO:0007669"/>
    <property type="project" value="TreeGrafter"/>
</dbReference>
<dbReference type="InterPro" id="IPR016187">
    <property type="entry name" value="CTDL_fold"/>
</dbReference>
<feature type="non-terminal residue" evidence="5">
    <location>
        <position position="268"/>
    </location>
</feature>
<comment type="caution">
    <text evidence="5">The sequence shown here is derived from an EMBL/GenBank/DDBJ whole genome shotgun (WGS) entry which is preliminary data.</text>
</comment>
<dbReference type="InterPro" id="IPR016186">
    <property type="entry name" value="C-type_lectin-like/link_sf"/>
</dbReference>
<keyword evidence="2" id="KW-0430">Lectin</keyword>
<protein>
    <submittedName>
        <fullName evidence="5">KLRF1 protein</fullName>
    </submittedName>
</protein>
<dbReference type="InterPro" id="IPR001304">
    <property type="entry name" value="C-type_lectin-like"/>
</dbReference>
<dbReference type="SUPFAM" id="SSF56436">
    <property type="entry name" value="C-type lectin-like"/>
    <property type="match status" value="1"/>
</dbReference>
<dbReference type="GO" id="GO:0030246">
    <property type="term" value="F:carbohydrate binding"/>
    <property type="evidence" value="ECO:0007669"/>
    <property type="project" value="UniProtKB-KW"/>
</dbReference>
<gene>
    <name evidence="5" type="primary">Klrf1</name>
    <name evidence="5" type="ORF">GTO96_0022915</name>
</gene>
<keyword evidence="3" id="KW-1133">Transmembrane helix</keyword>
<evidence type="ECO:0000256" key="1">
    <source>
        <dbReference type="ARBA" id="ARBA00004167"/>
    </source>
</evidence>
<evidence type="ECO:0000256" key="3">
    <source>
        <dbReference type="SAM" id="Phobius"/>
    </source>
</evidence>
<name>A0A8X8BYI1_POLSE</name>
<dbReference type="CDD" id="cd03593">
    <property type="entry name" value="CLECT_NK_receptors_like"/>
    <property type="match status" value="1"/>
</dbReference>
<feature type="transmembrane region" description="Helical" evidence="3">
    <location>
        <begin position="44"/>
        <end position="71"/>
    </location>
</feature>
<evidence type="ECO:0000313" key="6">
    <source>
        <dbReference type="Proteomes" id="UP000886611"/>
    </source>
</evidence>
<dbReference type="InterPro" id="IPR033992">
    <property type="entry name" value="NKR-like_CTLD"/>
</dbReference>
<sequence length="268" mass="30874">MSVQITYAEVNVKRDGKDWEETTGFQSIKRKTAASKTTKSSSRYSAFVCAVMVFLFLLVISLIIIVVLQMVHKNTPESSQHVIFNTSSTTDELTSDNSNQLQKCNITCPDCQHNKLMEMSFYKENLKNICISKGRNVGMDCFLCPVGWLEHLNKCYYISTENKTWDESKNFCHLFEAHLVKIDNSTELDFLRKNMIPKEYTYWIGLWQPNSFDGWRWLDGTPLDTKISPLKIVSGLSNRHACISQKQISTGMPQNQRMWICEREAVPV</sequence>
<organism evidence="5 6">
    <name type="scientific">Polypterus senegalus</name>
    <name type="common">Senegal bichir</name>
    <dbReference type="NCBI Taxonomy" id="55291"/>
    <lineage>
        <taxon>Eukaryota</taxon>
        <taxon>Metazoa</taxon>
        <taxon>Chordata</taxon>
        <taxon>Craniata</taxon>
        <taxon>Vertebrata</taxon>
        <taxon>Euteleostomi</taxon>
        <taxon>Actinopterygii</taxon>
        <taxon>Polypteriformes</taxon>
        <taxon>Polypteridae</taxon>
        <taxon>Polypterus</taxon>
    </lineage>
</organism>
<dbReference type="InterPro" id="IPR051379">
    <property type="entry name" value="C-type_Lectin_Receptor_IMM"/>
</dbReference>
<dbReference type="PANTHER" id="PTHR46746:SF3">
    <property type="entry name" value="C-TYPE LECTIN DOMAIN-CONTAINING PROTEIN-RELATED"/>
    <property type="match status" value="1"/>
</dbReference>
<feature type="domain" description="C-type lectin" evidence="4">
    <location>
        <begin position="151"/>
        <end position="262"/>
    </location>
</feature>
<dbReference type="Proteomes" id="UP000886611">
    <property type="component" value="Unassembled WGS sequence"/>
</dbReference>
<evidence type="ECO:0000259" key="4">
    <source>
        <dbReference type="PROSITE" id="PS50041"/>
    </source>
</evidence>
<keyword evidence="3" id="KW-0472">Membrane</keyword>
<dbReference type="AlphaFoldDB" id="A0A8X8BYI1"/>
<dbReference type="EMBL" id="JAATIS010000147">
    <property type="protein sequence ID" value="KAG2470266.1"/>
    <property type="molecule type" value="Genomic_DNA"/>
</dbReference>
<accession>A0A8X8BYI1</accession>
<proteinExistence type="predicted"/>
<evidence type="ECO:0000256" key="2">
    <source>
        <dbReference type="ARBA" id="ARBA00022734"/>
    </source>
</evidence>
<keyword evidence="6" id="KW-1185">Reference proteome</keyword>
<dbReference type="PROSITE" id="PS50041">
    <property type="entry name" value="C_TYPE_LECTIN_2"/>
    <property type="match status" value="1"/>
</dbReference>
<feature type="non-terminal residue" evidence="5">
    <location>
        <position position="1"/>
    </location>
</feature>
<reference evidence="5 6" key="1">
    <citation type="journal article" date="2021" name="Cell">
        <title>Tracing the genetic footprints of vertebrate landing in non-teleost ray-finned fishes.</title>
        <authorList>
            <person name="Bi X."/>
            <person name="Wang K."/>
            <person name="Yang L."/>
            <person name="Pan H."/>
            <person name="Jiang H."/>
            <person name="Wei Q."/>
            <person name="Fang M."/>
            <person name="Yu H."/>
            <person name="Zhu C."/>
            <person name="Cai Y."/>
            <person name="He Y."/>
            <person name="Gan X."/>
            <person name="Zeng H."/>
            <person name="Yu D."/>
            <person name="Zhu Y."/>
            <person name="Jiang H."/>
            <person name="Qiu Q."/>
            <person name="Yang H."/>
            <person name="Zhang Y.E."/>
            <person name="Wang W."/>
            <person name="Zhu M."/>
            <person name="He S."/>
            <person name="Zhang G."/>
        </authorList>
    </citation>
    <scope>NUCLEOTIDE SEQUENCE [LARGE SCALE GENOMIC DNA]</scope>
    <source>
        <strain evidence="5">Bchr_013</strain>
    </source>
</reference>